<reference evidence="7 8" key="1">
    <citation type="journal article" date="2016" name="Arch. Microbiol.">
        <title>Streptomyces zhihengii sp. nov., isolated from rhizospheric soil of Psammosilene tunicoides.</title>
        <authorList>
            <person name="Huang M.J."/>
            <person name="Fei J.J."/>
            <person name="Salam N."/>
            <person name="Kim C.J."/>
            <person name="Hozzein W.N."/>
            <person name="Xiao M."/>
            <person name="Huang H.Q."/>
            <person name="Li W.J."/>
        </authorList>
    </citation>
    <scope>NUCLEOTIDE SEQUENCE [LARGE SCALE GENOMIC DNA]</scope>
    <source>
        <strain evidence="7 8">YIM T102</strain>
    </source>
</reference>
<dbReference type="Proteomes" id="UP000664109">
    <property type="component" value="Unassembled WGS sequence"/>
</dbReference>
<dbReference type="EMBL" id="JAFEJA010000002">
    <property type="protein sequence ID" value="MBM9623640.1"/>
    <property type="molecule type" value="Genomic_DNA"/>
</dbReference>
<accession>A0ABS2V3P2</accession>
<dbReference type="RefSeq" id="WP_205377743.1">
    <property type="nucleotide sequence ID" value="NZ_JAFEJA010000002.1"/>
</dbReference>
<keyword evidence="2 5" id="KW-0812">Transmembrane</keyword>
<comment type="subcellular location">
    <subcellularLocation>
        <location evidence="1">Membrane</location>
        <topology evidence="1">Multi-pass membrane protein</topology>
    </subcellularLocation>
</comment>
<comment type="caution">
    <text evidence="7">The sequence shown here is derived from an EMBL/GenBank/DDBJ whole genome shotgun (WGS) entry which is preliminary data.</text>
</comment>
<gene>
    <name evidence="7" type="ORF">JE024_34150</name>
</gene>
<dbReference type="Pfam" id="PF07291">
    <property type="entry name" value="MauE"/>
    <property type="match status" value="1"/>
</dbReference>
<evidence type="ECO:0000256" key="3">
    <source>
        <dbReference type="ARBA" id="ARBA00022989"/>
    </source>
</evidence>
<evidence type="ECO:0000259" key="6">
    <source>
        <dbReference type="Pfam" id="PF07291"/>
    </source>
</evidence>
<feature type="domain" description="Methylamine utilisation protein MauE" evidence="6">
    <location>
        <begin position="1"/>
        <end position="130"/>
    </location>
</feature>
<feature type="transmembrane region" description="Helical" evidence="5">
    <location>
        <begin position="146"/>
        <end position="171"/>
    </location>
</feature>
<evidence type="ECO:0000256" key="2">
    <source>
        <dbReference type="ARBA" id="ARBA00022692"/>
    </source>
</evidence>
<evidence type="ECO:0000313" key="7">
    <source>
        <dbReference type="EMBL" id="MBM9623640.1"/>
    </source>
</evidence>
<name>A0ABS2V3P2_9ACTN</name>
<proteinExistence type="predicted"/>
<sequence>MEYLLFGARCALALTLLASVTGKLRAPGGITGTVADLGIVPRRLAGPVGAAVIAAETSAIALVWLPGPAGVAAFLGAAALIAAFTAVLVVLIRRDDDVSCACFGASRTPVGPAHLVRNGVLLAVCGLGAAAAAAGPGAALPPELPAAFAAGLVAVVTGVLLISTDTLAGLFTRPS</sequence>
<feature type="transmembrane region" description="Helical" evidence="5">
    <location>
        <begin position="120"/>
        <end position="140"/>
    </location>
</feature>
<keyword evidence="8" id="KW-1185">Reference proteome</keyword>
<keyword evidence="3 5" id="KW-1133">Transmembrane helix</keyword>
<feature type="transmembrane region" description="Helical" evidence="5">
    <location>
        <begin position="71"/>
        <end position="92"/>
    </location>
</feature>
<evidence type="ECO:0000313" key="8">
    <source>
        <dbReference type="Proteomes" id="UP000664109"/>
    </source>
</evidence>
<evidence type="ECO:0000256" key="1">
    <source>
        <dbReference type="ARBA" id="ARBA00004141"/>
    </source>
</evidence>
<organism evidence="7 8">
    <name type="scientific">Streptomyces zhihengii</name>
    <dbReference type="NCBI Taxonomy" id="1818004"/>
    <lineage>
        <taxon>Bacteria</taxon>
        <taxon>Bacillati</taxon>
        <taxon>Actinomycetota</taxon>
        <taxon>Actinomycetes</taxon>
        <taxon>Kitasatosporales</taxon>
        <taxon>Streptomycetaceae</taxon>
        <taxon>Streptomyces</taxon>
    </lineage>
</organism>
<dbReference type="InterPro" id="IPR009908">
    <property type="entry name" value="Methylamine_util_MauE"/>
</dbReference>
<protein>
    <submittedName>
        <fullName evidence="7">Methylamine utilization protein MauE</fullName>
    </submittedName>
</protein>
<evidence type="ECO:0000256" key="4">
    <source>
        <dbReference type="ARBA" id="ARBA00023136"/>
    </source>
</evidence>
<feature type="transmembrane region" description="Helical" evidence="5">
    <location>
        <begin position="44"/>
        <end position="65"/>
    </location>
</feature>
<evidence type="ECO:0000256" key="5">
    <source>
        <dbReference type="SAM" id="Phobius"/>
    </source>
</evidence>
<keyword evidence="4 5" id="KW-0472">Membrane</keyword>